<evidence type="ECO:0000259" key="6">
    <source>
        <dbReference type="PROSITE" id="PS51074"/>
    </source>
</evidence>
<proteinExistence type="evidence at transcript level"/>
<dbReference type="SUPFAM" id="SSF144217">
    <property type="entry name" value="CSL zinc finger"/>
    <property type="match status" value="1"/>
</dbReference>
<dbReference type="GO" id="GO:0001671">
    <property type="term" value="F:ATPase activator activity"/>
    <property type="evidence" value="ECO:0007669"/>
    <property type="project" value="TreeGrafter"/>
</dbReference>
<dbReference type="InterPro" id="IPR036869">
    <property type="entry name" value="J_dom_sf"/>
</dbReference>
<dbReference type="AlphaFoldDB" id="A0A6F9DAL7"/>
<keyword evidence="3" id="KW-0862">Zinc</keyword>
<feature type="domain" description="J" evidence="5">
    <location>
        <begin position="7"/>
        <end position="74"/>
    </location>
</feature>
<dbReference type="GO" id="GO:0008198">
    <property type="term" value="F:ferrous iron binding"/>
    <property type="evidence" value="ECO:0007669"/>
    <property type="project" value="TreeGrafter"/>
</dbReference>
<dbReference type="CDD" id="cd06257">
    <property type="entry name" value="DnaJ"/>
    <property type="match status" value="1"/>
</dbReference>
<dbReference type="Pfam" id="PF00226">
    <property type="entry name" value="DnaJ"/>
    <property type="match status" value="1"/>
</dbReference>
<dbReference type="PRINTS" id="PR00625">
    <property type="entry name" value="JDOMAIN"/>
</dbReference>
<keyword evidence="4" id="KW-0408">Iron</keyword>
<evidence type="ECO:0000256" key="3">
    <source>
        <dbReference type="ARBA" id="ARBA00022833"/>
    </source>
</evidence>
<organism evidence="7">
    <name type="scientific">Phallusia mammillata</name>
    <dbReference type="NCBI Taxonomy" id="59560"/>
    <lineage>
        <taxon>Eukaryota</taxon>
        <taxon>Metazoa</taxon>
        <taxon>Chordata</taxon>
        <taxon>Tunicata</taxon>
        <taxon>Ascidiacea</taxon>
        <taxon>Phlebobranchia</taxon>
        <taxon>Ascidiidae</taxon>
        <taxon>Phallusia</taxon>
    </lineage>
</organism>
<dbReference type="Gene3D" id="1.10.287.110">
    <property type="entry name" value="DnaJ domain"/>
    <property type="match status" value="1"/>
</dbReference>
<sequence>MSNLEGNFYELMNLDNFSTLAEVKTKYQQIIRKVHPDKLQQSNLAKSEQSFLKIQEAWKVLGNPQKKIEYDLQLQQLITQQDYNISDCIPLEEFEETFINEETTFSYDCRCGGSYFYCHDNIQPVVQGETVIVACSNCSLHVEVIT</sequence>
<name>A0A6F9DAL7_9ASCI</name>
<evidence type="ECO:0000256" key="1">
    <source>
        <dbReference type="ARBA" id="ARBA00006169"/>
    </source>
</evidence>
<dbReference type="InterPro" id="IPR001623">
    <property type="entry name" value="DnaJ_domain"/>
</dbReference>
<protein>
    <submittedName>
        <fullName evidence="7">DnaJ homolog subfamily C member 24-like</fullName>
    </submittedName>
</protein>
<dbReference type="InterPro" id="IPR007872">
    <property type="entry name" value="DPH_MB_dom"/>
</dbReference>
<accession>A0A6F9DAL7</accession>
<evidence type="ECO:0000256" key="2">
    <source>
        <dbReference type="ARBA" id="ARBA00022723"/>
    </source>
</evidence>
<evidence type="ECO:0000313" key="7">
    <source>
        <dbReference type="EMBL" id="CAB3238904.1"/>
    </source>
</evidence>
<gene>
    <name evidence="7" type="primary">Dnajc24</name>
</gene>
<dbReference type="Pfam" id="PF05207">
    <property type="entry name" value="Zn_ribbon_CSL"/>
    <property type="match status" value="1"/>
</dbReference>
<comment type="similarity">
    <text evidence="1">Belongs to the DPH4 family.</text>
</comment>
<dbReference type="EMBL" id="LR784595">
    <property type="protein sequence ID" value="CAB3238904.1"/>
    <property type="molecule type" value="mRNA"/>
</dbReference>
<dbReference type="SMART" id="SM00271">
    <property type="entry name" value="DnaJ"/>
    <property type="match status" value="1"/>
</dbReference>
<dbReference type="Gene3D" id="3.10.660.10">
    <property type="entry name" value="DPH Zinc finger"/>
    <property type="match status" value="1"/>
</dbReference>
<feature type="domain" description="DPH-type MB" evidence="6">
    <location>
        <begin position="85"/>
        <end position="146"/>
    </location>
</feature>
<dbReference type="PROSITE" id="PS51074">
    <property type="entry name" value="DPH_MB"/>
    <property type="match status" value="1"/>
</dbReference>
<evidence type="ECO:0000256" key="4">
    <source>
        <dbReference type="ARBA" id="ARBA00023004"/>
    </source>
</evidence>
<dbReference type="PANTHER" id="PTHR45255">
    <property type="entry name" value="DNAJ HOMOLOG SUBFAMILY C MEMBER 24"/>
    <property type="match status" value="1"/>
</dbReference>
<evidence type="ECO:0000259" key="5">
    <source>
        <dbReference type="PROSITE" id="PS50076"/>
    </source>
</evidence>
<dbReference type="PANTHER" id="PTHR45255:SF1">
    <property type="entry name" value="DNAJ HOMOLOG SUBFAMILY C MEMBER 24"/>
    <property type="match status" value="1"/>
</dbReference>
<dbReference type="PROSITE" id="PS50076">
    <property type="entry name" value="DNAJ_2"/>
    <property type="match status" value="1"/>
</dbReference>
<reference evidence="7" key="1">
    <citation type="submission" date="2020-04" db="EMBL/GenBank/DDBJ databases">
        <authorList>
            <person name="Neveu A P."/>
        </authorList>
    </citation>
    <scope>NUCLEOTIDE SEQUENCE</scope>
    <source>
        <tissue evidence="7">Whole embryo</tissue>
    </source>
</reference>
<keyword evidence="2" id="KW-0479">Metal-binding</keyword>
<dbReference type="SUPFAM" id="SSF46565">
    <property type="entry name" value="Chaperone J-domain"/>
    <property type="match status" value="1"/>
</dbReference>
<dbReference type="InterPro" id="IPR036671">
    <property type="entry name" value="DPH_MB_sf"/>
</dbReference>